<reference evidence="11 12" key="1">
    <citation type="submission" date="2024-04" db="EMBL/GenBank/DDBJ databases">
        <title>Symmetric and asymmetric DNA N6-adenine methylation regulates different biological responses in Mucorales.</title>
        <authorList>
            <consortium name="Lawrence Berkeley National Laboratory"/>
            <person name="Lax C."/>
            <person name="Mondo S.J."/>
            <person name="Osorio-Concepcion M."/>
            <person name="Muszewska A."/>
            <person name="Corrochano-Luque M."/>
            <person name="Gutierrez G."/>
            <person name="Riley R."/>
            <person name="Lipzen A."/>
            <person name="Guo J."/>
            <person name="Hundley H."/>
            <person name="Amirebrahimi M."/>
            <person name="Ng V."/>
            <person name="Lorenzo-Gutierrez D."/>
            <person name="Binder U."/>
            <person name="Yang J."/>
            <person name="Song Y."/>
            <person name="Canovas D."/>
            <person name="Navarro E."/>
            <person name="Freitag M."/>
            <person name="Gabaldon T."/>
            <person name="Grigoriev I.V."/>
            <person name="Corrochano L.M."/>
            <person name="Nicolas F.E."/>
            <person name="Garre V."/>
        </authorList>
    </citation>
    <scope>NUCLEOTIDE SEQUENCE [LARGE SCALE GENOMIC DNA]</scope>
    <source>
        <strain evidence="11 12">L51</strain>
    </source>
</reference>
<feature type="region of interest" description="Disordered" evidence="9">
    <location>
        <begin position="356"/>
        <end position="405"/>
    </location>
</feature>
<organism evidence="11 12">
    <name type="scientific">Phycomyces blakesleeanus</name>
    <dbReference type="NCBI Taxonomy" id="4837"/>
    <lineage>
        <taxon>Eukaryota</taxon>
        <taxon>Fungi</taxon>
        <taxon>Fungi incertae sedis</taxon>
        <taxon>Mucoromycota</taxon>
        <taxon>Mucoromycotina</taxon>
        <taxon>Mucoromycetes</taxon>
        <taxon>Mucorales</taxon>
        <taxon>Phycomycetaceae</taxon>
        <taxon>Phycomyces</taxon>
    </lineage>
</organism>
<keyword evidence="12" id="KW-1185">Reference proteome</keyword>
<dbReference type="PROSITE" id="PS50114">
    <property type="entry name" value="GATA_ZN_FINGER_2"/>
    <property type="match status" value="2"/>
</dbReference>
<evidence type="ECO:0000256" key="9">
    <source>
        <dbReference type="SAM" id="MobiDB-lite"/>
    </source>
</evidence>
<gene>
    <name evidence="11" type="ORF">J3Q64DRAFT_1738763</name>
</gene>
<feature type="compositionally biased region" description="Basic residues" evidence="9">
    <location>
        <begin position="373"/>
        <end position="382"/>
    </location>
</feature>
<keyword evidence="3 8" id="KW-0863">Zinc-finger</keyword>
<evidence type="ECO:0000256" key="5">
    <source>
        <dbReference type="ARBA" id="ARBA00023015"/>
    </source>
</evidence>
<feature type="compositionally biased region" description="Basic and acidic residues" evidence="9">
    <location>
        <begin position="356"/>
        <end position="372"/>
    </location>
</feature>
<keyword evidence="2" id="KW-0479">Metal-binding</keyword>
<name>A0ABR3B1J7_PHYBL</name>
<proteinExistence type="predicted"/>
<evidence type="ECO:0000256" key="4">
    <source>
        <dbReference type="ARBA" id="ARBA00022833"/>
    </source>
</evidence>
<dbReference type="PANTHER" id="PTHR10071:SF281">
    <property type="entry name" value="BOX A-BINDING FACTOR-RELATED"/>
    <property type="match status" value="1"/>
</dbReference>
<dbReference type="InterPro" id="IPR013860">
    <property type="entry name" value="AreA_GATA"/>
</dbReference>
<evidence type="ECO:0000256" key="1">
    <source>
        <dbReference type="ARBA" id="ARBA00004123"/>
    </source>
</evidence>
<evidence type="ECO:0000256" key="2">
    <source>
        <dbReference type="ARBA" id="ARBA00022723"/>
    </source>
</evidence>
<accession>A0ABR3B1J7</accession>
<evidence type="ECO:0000313" key="11">
    <source>
        <dbReference type="EMBL" id="KAL0086224.1"/>
    </source>
</evidence>
<protein>
    <recommendedName>
        <fullName evidence="10">GATA-type domain-containing protein</fullName>
    </recommendedName>
</protein>
<dbReference type="InterPro" id="IPR000679">
    <property type="entry name" value="Znf_GATA"/>
</dbReference>
<dbReference type="Pfam" id="PF00320">
    <property type="entry name" value="GATA"/>
    <property type="match status" value="2"/>
</dbReference>
<dbReference type="Gene3D" id="3.30.50.10">
    <property type="entry name" value="Erythroid Transcription Factor GATA-1, subunit A"/>
    <property type="match status" value="2"/>
</dbReference>
<dbReference type="EMBL" id="JBCLYO010000008">
    <property type="protein sequence ID" value="KAL0086224.1"/>
    <property type="molecule type" value="Genomic_DNA"/>
</dbReference>
<evidence type="ECO:0000256" key="6">
    <source>
        <dbReference type="ARBA" id="ARBA00023163"/>
    </source>
</evidence>
<dbReference type="PROSITE" id="PS00344">
    <property type="entry name" value="GATA_ZN_FINGER_1"/>
    <property type="match status" value="1"/>
</dbReference>
<evidence type="ECO:0000259" key="10">
    <source>
        <dbReference type="PROSITE" id="PS50114"/>
    </source>
</evidence>
<feature type="domain" description="GATA-type" evidence="10">
    <location>
        <begin position="318"/>
        <end position="365"/>
    </location>
</feature>
<keyword evidence="7" id="KW-0539">Nucleus</keyword>
<evidence type="ECO:0000256" key="7">
    <source>
        <dbReference type="ARBA" id="ARBA00023242"/>
    </source>
</evidence>
<dbReference type="Proteomes" id="UP001448207">
    <property type="component" value="Unassembled WGS sequence"/>
</dbReference>
<dbReference type="SMART" id="SM00401">
    <property type="entry name" value="ZnF_GATA"/>
    <property type="match status" value="2"/>
</dbReference>
<comment type="subcellular location">
    <subcellularLocation>
        <location evidence="1">Nucleus</location>
    </subcellularLocation>
</comment>
<sequence length="461" mass="52074">MAPLKLKITSSNSNSPLEVLESDNSDLTKTWRMCTRVKDSLENGPRLENMSWRLWFRHQLIQRNKQAPIISQPQATQTPVQYPMSPEIDHIDSMPHHHEFHSINGADVGLAVEQLNKCTNEPNNFQVEDLFGPQDTWDYLSSEAISVAAAATGAMTIPHHSFYTNPMPGFDATSLSVSMSMPSSPVSMHPHLPPYTTPQTPDSHYEKMMPPPGYNDALSRMPNNMDVCSPEKSFSSNIPFEQSIAPSESGQEDEFQQLPVCTNCEATSTPLWRRSADDELLCNACGLYQKLHHAPRPKTLKPNQTRKEVKEDIPQLICSNCYTNKTPLWRRDDDGASLCNACGLYLKLHNERRPMSMKTDTIKKRQRYEGGHLNKKHPKKPRPTLPPTCSPKSHRVPKPFSPSPSPQLMDIGRSYYYQPPPDPNFSLSNAQNVYQSYASSFVMENGTARTNNNLEINIPHF</sequence>
<dbReference type="Pfam" id="PF08550">
    <property type="entry name" value="GATA_AreA"/>
    <property type="match status" value="1"/>
</dbReference>
<dbReference type="PANTHER" id="PTHR10071">
    <property type="entry name" value="TRANSCRIPTION FACTOR GATA FAMILY MEMBER"/>
    <property type="match status" value="1"/>
</dbReference>
<evidence type="ECO:0000313" key="12">
    <source>
        <dbReference type="Proteomes" id="UP001448207"/>
    </source>
</evidence>
<dbReference type="CDD" id="cd00202">
    <property type="entry name" value="ZnF_GATA"/>
    <property type="match status" value="2"/>
</dbReference>
<dbReference type="SUPFAM" id="SSF57716">
    <property type="entry name" value="Glucocorticoid receptor-like (DNA-binding domain)"/>
    <property type="match status" value="2"/>
</dbReference>
<dbReference type="PRINTS" id="PR00619">
    <property type="entry name" value="GATAZNFINGER"/>
</dbReference>
<keyword evidence="4" id="KW-0862">Zinc</keyword>
<dbReference type="InterPro" id="IPR039355">
    <property type="entry name" value="Transcription_factor_GATA"/>
</dbReference>
<feature type="domain" description="GATA-type" evidence="10">
    <location>
        <begin position="261"/>
        <end position="308"/>
    </location>
</feature>
<keyword evidence="5" id="KW-0805">Transcription regulation</keyword>
<evidence type="ECO:0000256" key="3">
    <source>
        <dbReference type="ARBA" id="ARBA00022771"/>
    </source>
</evidence>
<dbReference type="InterPro" id="IPR013088">
    <property type="entry name" value="Znf_NHR/GATA"/>
</dbReference>
<comment type="caution">
    <text evidence="11">The sequence shown here is derived from an EMBL/GenBank/DDBJ whole genome shotgun (WGS) entry which is preliminary data.</text>
</comment>
<keyword evidence="6" id="KW-0804">Transcription</keyword>
<evidence type="ECO:0000256" key="8">
    <source>
        <dbReference type="PROSITE-ProRule" id="PRU00094"/>
    </source>
</evidence>